<accession>A0A409XGS3</accession>
<dbReference type="AlphaFoldDB" id="A0A409XGS3"/>
<feature type="compositionally biased region" description="Basic and acidic residues" evidence="1">
    <location>
        <begin position="119"/>
        <end position="130"/>
    </location>
</feature>
<feature type="region of interest" description="Disordered" evidence="1">
    <location>
        <begin position="103"/>
        <end position="130"/>
    </location>
</feature>
<reference evidence="2 3" key="1">
    <citation type="journal article" date="2018" name="Evol. Lett.">
        <title>Horizontal gene cluster transfer increased hallucinogenic mushroom diversity.</title>
        <authorList>
            <person name="Reynolds H.T."/>
            <person name="Vijayakumar V."/>
            <person name="Gluck-Thaler E."/>
            <person name="Korotkin H.B."/>
            <person name="Matheny P.B."/>
            <person name="Slot J.C."/>
        </authorList>
    </citation>
    <scope>NUCLEOTIDE SEQUENCE [LARGE SCALE GENOMIC DNA]</scope>
    <source>
        <strain evidence="2 3">2631</strain>
    </source>
</reference>
<feature type="region of interest" description="Disordered" evidence="1">
    <location>
        <begin position="202"/>
        <end position="254"/>
    </location>
</feature>
<evidence type="ECO:0000313" key="2">
    <source>
        <dbReference type="EMBL" id="PPQ89956.1"/>
    </source>
</evidence>
<dbReference type="EMBL" id="NHYD01001760">
    <property type="protein sequence ID" value="PPQ89956.1"/>
    <property type="molecule type" value="Genomic_DNA"/>
</dbReference>
<evidence type="ECO:0000256" key="1">
    <source>
        <dbReference type="SAM" id="MobiDB-lite"/>
    </source>
</evidence>
<feature type="compositionally biased region" description="Polar residues" evidence="1">
    <location>
        <begin position="109"/>
        <end position="118"/>
    </location>
</feature>
<protein>
    <submittedName>
        <fullName evidence="2">Uncharacterized protein</fullName>
    </submittedName>
</protein>
<dbReference type="InParanoid" id="A0A409XGS3"/>
<name>A0A409XGS3_PSICY</name>
<sequence>MAIGEENGSAECRDRILVPTIPSADIEMVVLNIGANDVTSGPSRVADISTSDPSIGSDKATTVPNFLADDAASHQNNVAEQVTPGSNIAAVDIPSALNVAADEKPLAPNDTSSATSPDTRMDVHNTEDDPEHQRAAYGTAIIVASSLPDVVHTTTTIATSDTDINIDATIPPKNIDTELTSVDTQQSLGLISPSLLVPPALPDNISHSHCQSPHLASPGQSESASRSPTPGQLGKCSLTDNTANGRKQKKHCQV</sequence>
<comment type="caution">
    <text evidence="2">The sequence shown here is derived from an EMBL/GenBank/DDBJ whole genome shotgun (WGS) entry which is preliminary data.</text>
</comment>
<gene>
    <name evidence="2" type="ORF">CVT25_010505</name>
</gene>
<keyword evidence="3" id="KW-1185">Reference proteome</keyword>
<evidence type="ECO:0000313" key="3">
    <source>
        <dbReference type="Proteomes" id="UP000283269"/>
    </source>
</evidence>
<proteinExistence type="predicted"/>
<organism evidence="2 3">
    <name type="scientific">Psilocybe cyanescens</name>
    <dbReference type="NCBI Taxonomy" id="93625"/>
    <lineage>
        <taxon>Eukaryota</taxon>
        <taxon>Fungi</taxon>
        <taxon>Dikarya</taxon>
        <taxon>Basidiomycota</taxon>
        <taxon>Agaricomycotina</taxon>
        <taxon>Agaricomycetes</taxon>
        <taxon>Agaricomycetidae</taxon>
        <taxon>Agaricales</taxon>
        <taxon>Agaricineae</taxon>
        <taxon>Strophariaceae</taxon>
        <taxon>Psilocybe</taxon>
    </lineage>
</organism>
<feature type="compositionally biased region" description="Polar residues" evidence="1">
    <location>
        <begin position="218"/>
        <end position="230"/>
    </location>
</feature>
<dbReference type="Proteomes" id="UP000283269">
    <property type="component" value="Unassembled WGS sequence"/>
</dbReference>